<accession>A0A2C9D7N9</accession>
<evidence type="ECO:0000313" key="1">
    <source>
        <dbReference type="EMBL" id="SON55555.1"/>
    </source>
</evidence>
<dbReference type="EMBL" id="LT960614">
    <property type="protein sequence ID" value="SON55555.1"/>
    <property type="molecule type" value="Genomic_DNA"/>
</dbReference>
<organism evidence="1 2">
    <name type="scientific">Hartmannibacter diazotrophicus</name>
    <dbReference type="NCBI Taxonomy" id="1482074"/>
    <lineage>
        <taxon>Bacteria</taxon>
        <taxon>Pseudomonadati</taxon>
        <taxon>Pseudomonadota</taxon>
        <taxon>Alphaproteobacteria</taxon>
        <taxon>Hyphomicrobiales</taxon>
        <taxon>Pleomorphomonadaceae</taxon>
        <taxon>Hartmannibacter</taxon>
    </lineage>
</organism>
<keyword evidence="2" id="KW-1185">Reference proteome</keyword>
<protein>
    <submittedName>
        <fullName evidence="1">Uncharacterized protein</fullName>
    </submittedName>
</protein>
<sequence>MVAVCLGNPYKLQYKWQQLCEELAGLLKKSLNGETVRVYSTMAKPALGPEDVMVYVVPNEEMGRVAEHFDVRDGGNALGCTFTGEKSASEVYIDSEYAGEKLPPDYVAKLIWHEIAHNKSRLGNHKMHRGHGLLQAFVRSRDGLTSDDIKFMRKHIHAQVRQWTGGFDFGAPP</sequence>
<proteinExistence type="predicted"/>
<dbReference type="Proteomes" id="UP000223606">
    <property type="component" value="Chromosome 1"/>
</dbReference>
<reference evidence="2" key="1">
    <citation type="submission" date="2017-09" db="EMBL/GenBank/DDBJ databases">
        <title>Genome sequence of Nannocystis excedens DSM 71.</title>
        <authorList>
            <person name="Blom J."/>
        </authorList>
    </citation>
    <scope>NUCLEOTIDE SEQUENCE [LARGE SCALE GENOMIC DNA]</scope>
    <source>
        <strain evidence="2">type strain: E19</strain>
    </source>
</reference>
<name>A0A2C9D7N9_9HYPH</name>
<evidence type="ECO:0000313" key="2">
    <source>
        <dbReference type="Proteomes" id="UP000223606"/>
    </source>
</evidence>
<dbReference type="OrthoDB" id="9779074at2"/>
<dbReference type="RefSeq" id="WP_099556053.1">
    <property type="nucleotide sequence ID" value="NZ_LT960614.1"/>
</dbReference>
<dbReference type="AlphaFoldDB" id="A0A2C9D7N9"/>
<gene>
    <name evidence="1" type="ORF">HDIA_2014</name>
</gene>
<dbReference type="KEGG" id="hdi:HDIA_2014"/>